<dbReference type="OrthoDB" id="5974632at2759"/>
<dbReference type="Proteomes" id="UP000504617">
    <property type="component" value="Unplaced"/>
</dbReference>
<sequence>MKIKLEVLASTCIKQKKPWPRITWLGQEKEAVFLLDDRNMQEINLLSGKTKKKIPQLQTFLKNVIILSTSRNGAWLAGMLKTGELFLWNKDRDIIKTVPAIEESTKVAMAVQEHSLRLCLCVSGKGNKILLATPEVCVLLWESIESDATPSQISAKGQWSQIIPEASIVLPAKEEKETVVSADFIENEILGDCCLGSFAFYSGDQLVLIFLKIKWQENNASSVPCQIHWAQETCSLRNLSPSCESVKSRGALLTAFSHDGLVLAVALNQKDLQASQILFMSTKNFITTSGSLKGCGNKYPKIPSKLIRSYWISDMSWTPDTLFLVCMLKRGSLIIMTCLGELMTLVTYGCSVEFGPAEFIPLHPLITHRSQNSFLNSHDSSISEGDFMRQRFSVTCHSSLPYLIASDGYMVTVLKFSSEFSPSTYTKSLLLDSAQRLEKLHHNLITYKSEGKKQPLQSLSSLRANLLQYENQLSTFSGTPKFLQEEEGATELIEEVSLFQECNEESSDDNIFQNKSYILGSQKADFALSDEGQLEFASMFDTIHAIDDGKQLDRKKDGLLFELNHIQKNLIAAWRVATSRSIKEKDILLNFNIRCIVHFFNILQHVKLKELDHPIKNQSWIQCVLNCFHQFLTVLSWENQHRQILGHLMKLTMQTLKLILTEQQDHLFATNLLGGFSLLKMVIHYLNAKTIPQYEVLADLNGSNKVELDSIDVPLFQRHTDWNSHQKHCALCSVLTCSLPMANRTENQEKRLTIIWRYLYKHVIWYWAQLSRKMNNSNKSMTEIQIAQEIPVTKALASHIQAILQSLGENLEQLLNLKSVNGEEEFLIGSYRKSVEAWERAFQETKAKGGKRIPFLQTRYYLAILYCHLYHYNISEAQGLCDHLVYELLKRNQISVRNQDAMTDAEWIKDIHTEAALAVIQSLARFMAAYFTNEPIYIHPPHSVGILPPLHIKSDGCLRIIPLQHSRVTEAVRDNALSCTWTVEYTLDLLLISGLIPEAVWLAQKLGDWKMAVSIGVAYQLYCQSNKSLARSGNVELFLPLHLTPTNIFQEKLQSFLGQPVNNETTNQGNLRYKQLTDPIEEEDANALFSSVEQILKAAVMAEADILSETFQVLMDFAKDHSRKFCSLVPNGLYLPAPPLYCPQPTFVSEEEYADVPLRIERDCRQKISGIIQRILLLFRAAHCSFAAAQWYIARLKHARRVMQKVHIIFNSMQSDDNIWKTTFLDLIYFIGFCDSSRFYFLISTLNLEFC</sequence>
<dbReference type="InterPro" id="IPR036322">
    <property type="entry name" value="WD40_repeat_dom_sf"/>
</dbReference>
<keyword evidence="1" id="KW-1185">Reference proteome</keyword>
<dbReference type="SUPFAM" id="SSF50978">
    <property type="entry name" value="WD40 repeat-like"/>
    <property type="match status" value="1"/>
</dbReference>
<name>A0A6I9YYS4_9SAUR</name>
<evidence type="ECO:0000313" key="2">
    <source>
        <dbReference type="RefSeq" id="XP_013928725.1"/>
    </source>
</evidence>
<dbReference type="GeneID" id="106554549"/>
<dbReference type="PANTHER" id="PTHR14492">
    <property type="entry name" value="JBTS17"/>
    <property type="match status" value="1"/>
</dbReference>
<dbReference type="AlphaFoldDB" id="A0A6I9YYS4"/>
<dbReference type="KEGG" id="tsr:106554549"/>
<dbReference type="GO" id="GO:0060271">
    <property type="term" value="P:cilium assembly"/>
    <property type="evidence" value="ECO:0007669"/>
    <property type="project" value="TreeGrafter"/>
</dbReference>
<evidence type="ECO:0000313" key="1">
    <source>
        <dbReference type="Proteomes" id="UP000504617"/>
    </source>
</evidence>
<dbReference type="PANTHER" id="PTHR14492:SF4">
    <property type="entry name" value="CILIOGENESIS AND PLANAR POLARITY EFFECTOR 1"/>
    <property type="match status" value="1"/>
</dbReference>
<gene>
    <name evidence="2" type="primary">LOC106554549</name>
</gene>
<organism evidence="1 2">
    <name type="scientific">Thamnophis sirtalis</name>
    <dbReference type="NCBI Taxonomy" id="35019"/>
    <lineage>
        <taxon>Eukaryota</taxon>
        <taxon>Metazoa</taxon>
        <taxon>Chordata</taxon>
        <taxon>Craniata</taxon>
        <taxon>Vertebrata</taxon>
        <taxon>Euteleostomi</taxon>
        <taxon>Lepidosauria</taxon>
        <taxon>Squamata</taxon>
        <taxon>Bifurcata</taxon>
        <taxon>Unidentata</taxon>
        <taxon>Episquamata</taxon>
        <taxon>Toxicofera</taxon>
        <taxon>Serpentes</taxon>
        <taxon>Colubroidea</taxon>
        <taxon>Colubridae</taxon>
        <taxon>Natricinae</taxon>
        <taxon>Thamnophis</taxon>
    </lineage>
</organism>
<dbReference type="InterPro" id="IPR028236">
    <property type="entry name" value="CPLANE1"/>
</dbReference>
<accession>A0A6I9YYS4</accession>
<dbReference type="RefSeq" id="XP_013928725.1">
    <property type="nucleotide sequence ID" value="XM_014073250.1"/>
</dbReference>
<reference evidence="2" key="1">
    <citation type="submission" date="2025-08" db="UniProtKB">
        <authorList>
            <consortium name="RefSeq"/>
        </authorList>
    </citation>
    <scope>IDENTIFICATION</scope>
</reference>
<dbReference type="GO" id="GO:0035869">
    <property type="term" value="C:ciliary transition zone"/>
    <property type="evidence" value="ECO:0007669"/>
    <property type="project" value="TreeGrafter"/>
</dbReference>
<proteinExistence type="predicted"/>
<protein>
    <submittedName>
        <fullName evidence="2">Uncharacterized protein C5orf42-like isoform X1</fullName>
    </submittedName>
</protein>